<evidence type="ECO:0000256" key="3">
    <source>
        <dbReference type="ARBA" id="ARBA00022771"/>
    </source>
</evidence>
<keyword evidence="3" id="KW-0863">Zinc-finger</keyword>
<dbReference type="GO" id="GO:0008270">
    <property type="term" value="F:zinc ion binding"/>
    <property type="evidence" value="ECO:0007669"/>
    <property type="project" value="UniProtKB-KW"/>
</dbReference>
<evidence type="ECO:0008006" key="9">
    <source>
        <dbReference type="Google" id="ProtNLM"/>
    </source>
</evidence>
<dbReference type="AlphaFoldDB" id="A0AAN8DNG1"/>
<keyword evidence="8" id="KW-1185">Reference proteome</keyword>
<feature type="region of interest" description="Disordered" evidence="6">
    <location>
        <begin position="1"/>
        <end position="24"/>
    </location>
</feature>
<dbReference type="PANTHER" id="PTHR46481:SF10">
    <property type="entry name" value="ZINC FINGER BED DOMAIN-CONTAINING PROTEIN 39"/>
    <property type="match status" value="1"/>
</dbReference>
<dbReference type="SUPFAM" id="SSF53098">
    <property type="entry name" value="Ribonuclease H-like"/>
    <property type="match status" value="1"/>
</dbReference>
<dbReference type="PANTHER" id="PTHR46481">
    <property type="entry name" value="ZINC FINGER BED DOMAIN-CONTAINING PROTEIN 4"/>
    <property type="match status" value="1"/>
</dbReference>
<dbReference type="SUPFAM" id="SSF140996">
    <property type="entry name" value="Hermes dimerisation domain"/>
    <property type="match status" value="1"/>
</dbReference>
<organism evidence="7 8">
    <name type="scientific">Champsocephalus gunnari</name>
    <name type="common">Mackerel icefish</name>
    <dbReference type="NCBI Taxonomy" id="52237"/>
    <lineage>
        <taxon>Eukaryota</taxon>
        <taxon>Metazoa</taxon>
        <taxon>Chordata</taxon>
        <taxon>Craniata</taxon>
        <taxon>Vertebrata</taxon>
        <taxon>Euteleostomi</taxon>
        <taxon>Actinopterygii</taxon>
        <taxon>Neopterygii</taxon>
        <taxon>Teleostei</taxon>
        <taxon>Neoteleostei</taxon>
        <taxon>Acanthomorphata</taxon>
        <taxon>Eupercaria</taxon>
        <taxon>Perciformes</taxon>
        <taxon>Notothenioidei</taxon>
        <taxon>Channichthyidae</taxon>
        <taxon>Champsocephalus</taxon>
    </lineage>
</organism>
<evidence type="ECO:0000256" key="4">
    <source>
        <dbReference type="ARBA" id="ARBA00022833"/>
    </source>
</evidence>
<name>A0AAN8DNG1_CHAGU</name>
<evidence type="ECO:0000313" key="7">
    <source>
        <dbReference type="EMBL" id="KAK5925529.1"/>
    </source>
</evidence>
<keyword evidence="2" id="KW-0479">Metal-binding</keyword>
<accession>A0AAN8DNG1</accession>
<reference evidence="7 8" key="1">
    <citation type="journal article" date="2023" name="Mol. Biol. Evol.">
        <title>Genomics of Secondarily Temperate Adaptation in the Only Non-Antarctic Icefish.</title>
        <authorList>
            <person name="Rivera-Colon A.G."/>
            <person name="Rayamajhi N."/>
            <person name="Minhas B.F."/>
            <person name="Madrigal G."/>
            <person name="Bilyk K.T."/>
            <person name="Yoon V."/>
            <person name="Hune M."/>
            <person name="Gregory S."/>
            <person name="Cheng C.H.C."/>
            <person name="Catchen J.M."/>
        </authorList>
    </citation>
    <scope>NUCLEOTIDE SEQUENCE [LARGE SCALE GENOMIC DNA]</scope>
    <source>
        <tissue evidence="7">White muscle</tissue>
    </source>
</reference>
<sequence>MLEHLKRRYPIVSRGGNNDKTKQRTLPSYLGKEAQCTPQKAAELSKKILRVIVKDMRPLSLIEGEAFRDLIEYACPGFKCPSRWWFMKQLEKEYQCVLDDLKGNLKKRSSKITLTTDAWTSIATEAYLGKSTQKAFESAPIATFQTAAVAEIASRWKVETTYDEDGKNVCIFAVALDPRFLKVKIKLQTLALDARRVRVREEPDSPSGQLDHSRGQKPKSVLDTLLGSDDDEEEEMEDDDPAHDQREDAVRNEVLLYFGGKAIPKDKNPLQWWKENETKFPSLAGEILSGCRCNIHTF</sequence>
<evidence type="ECO:0000256" key="1">
    <source>
        <dbReference type="ARBA" id="ARBA00004123"/>
    </source>
</evidence>
<dbReference type="EMBL" id="JAURVH010001520">
    <property type="protein sequence ID" value="KAK5925529.1"/>
    <property type="molecule type" value="Genomic_DNA"/>
</dbReference>
<gene>
    <name evidence="7" type="ORF">CgunFtcFv8_018045</name>
</gene>
<keyword evidence="4" id="KW-0862">Zinc</keyword>
<dbReference type="GO" id="GO:0005634">
    <property type="term" value="C:nucleus"/>
    <property type="evidence" value="ECO:0007669"/>
    <property type="project" value="UniProtKB-SubCell"/>
</dbReference>
<evidence type="ECO:0000256" key="5">
    <source>
        <dbReference type="ARBA" id="ARBA00023242"/>
    </source>
</evidence>
<comment type="caution">
    <text evidence="7">The sequence shown here is derived from an EMBL/GenBank/DDBJ whole genome shotgun (WGS) entry which is preliminary data.</text>
</comment>
<dbReference type="Proteomes" id="UP001331515">
    <property type="component" value="Unassembled WGS sequence"/>
</dbReference>
<evidence type="ECO:0000313" key="8">
    <source>
        <dbReference type="Proteomes" id="UP001331515"/>
    </source>
</evidence>
<dbReference type="InterPro" id="IPR012337">
    <property type="entry name" value="RNaseH-like_sf"/>
</dbReference>
<protein>
    <recommendedName>
        <fullName evidence="9">HAT C-terminal dimerisation domain-containing protein</fullName>
    </recommendedName>
</protein>
<feature type="region of interest" description="Disordered" evidence="6">
    <location>
        <begin position="199"/>
        <end position="224"/>
    </location>
</feature>
<evidence type="ECO:0000256" key="2">
    <source>
        <dbReference type="ARBA" id="ARBA00022723"/>
    </source>
</evidence>
<dbReference type="InterPro" id="IPR052035">
    <property type="entry name" value="ZnF_BED_domain_contain"/>
</dbReference>
<evidence type="ECO:0000256" key="6">
    <source>
        <dbReference type="SAM" id="MobiDB-lite"/>
    </source>
</evidence>
<proteinExistence type="predicted"/>
<keyword evidence="5" id="KW-0539">Nucleus</keyword>
<comment type="subcellular location">
    <subcellularLocation>
        <location evidence="1">Nucleus</location>
    </subcellularLocation>
</comment>